<evidence type="ECO:0000313" key="2">
    <source>
        <dbReference type="EMBL" id="KAG7170891.1"/>
    </source>
</evidence>
<feature type="compositionally biased region" description="Polar residues" evidence="1">
    <location>
        <begin position="184"/>
        <end position="218"/>
    </location>
</feature>
<feature type="region of interest" description="Disordered" evidence="1">
    <location>
        <begin position="93"/>
        <end position="112"/>
    </location>
</feature>
<proteinExistence type="predicted"/>
<protein>
    <submittedName>
        <fullName evidence="2">Uncharacterized protein</fullName>
    </submittedName>
</protein>
<feature type="compositionally biased region" description="Acidic residues" evidence="1">
    <location>
        <begin position="174"/>
        <end position="183"/>
    </location>
</feature>
<gene>
    <name evidence="2" type="ORF">Hamer_G012458</name>
</gene>
<comment type="caution">
    <text evidence="2">The sequence shown here is derived from an EMBL/GenBank/DDBJ whole genome shotgun (WGS) entry which is preliminary data.</text>
</comment>
<keyword evidence="3" id="KW-1185">Reference proteome</keyword>
<dbReference type="Proteomes" id="UP000747542">
    <property type="component" value="Unassembled WGS sequence"/>
</dbReference>
<organism evidence="2 3">
    <name type="scientific">Homarus americanus</name>
    <name type="common">American lobster</name>
    <dbReference type="NCBI Taxonomy" id="6706"/>
    <lineage>
        <taxon>Eukaryota</taxon>
        <taxon>Metazoa</taxon>
        <taxon>Ecdysozoa</taxon>
        <taxon>Arthropoda</taxon>
        <taxon>Crustacea</taxon>
        <taxon>Multicrustacea</taxon>
        <taxon>Malacostraca</taxon>
        <taxon>Eumalacostraca</taxon>
        <taxon>Eucarida</taxon>
        <taxon>Decapoda</taxon>
        <taxon>Pleocyemata</taxon>
        <taxon>Astacidea</taxon>
        <taxon>Nephropoidea</taxon>
        <taxon>Nephropidae</taxon>
        <taxon>Homarus</taxon>
    </lineage>
</organism>
<reference evidence="2" key="1">
    <citation type="journal article" date="2021" name="Sci. Adv.">
        <title>The American lobster genome reveals insights on longevity, neural, and immune adaptations.</title>
        <authorList>
            <person name="Polinski J.M."/>
            <person name="Zimin A.V."/>
            <person name="Clark K.F."/>
            <person name="Kohn A.B."/>
            <person name="Sadowski N."/>
            <person name="Timp W."/>
            <person name="Ptitsyn A."/>
            <person name="Khanna P."/>
            <person name="Romanova D.Y."/>
            <person name="Williams P."/>
            <person name="Greenwood S.J."/>
            <person name="Moroz L.L."/>
            <person name="Walt D.R."/>
            <person name="Bodnar A.G."/>
        </authorList>
    </citation>
    <scope>NUCLEOTIDE SEQUENCE</scope>
    <source>
        <strain evidence="2">GMGI-L3</strain>
    </source>
</reference>
<evidence type="ECO:0000313" key="3">
    <source>
        <dbReference type="Proteomes" id="UP000747542"/>
    </source>
</evidence>
<dbReference type="EMBL" id="JAHLQT010013238">
    <property type="protein sequence ID" value="KAG7170891.1"/>
    <property type="molecule type" value="Genomic_DNA"/>
</dbReference>
<evidence type="ECO:0000256" key="1">
    <source>
        <dbReference type="SAM" id="MobiDB-lite"/>
    </source>
</evidence>
<dbReference type="AlphaFoldDB" id="A0A8J5KEQ5"/>
<accession>A0A8J5KEQ5</accession>
<feature type="region of interest" description="Disordered" evidence="1">
    <location>
        <begin position="167"/>
        <end position="218"/>
    </location>
</feature>
<sequence>MVVNTGGNRDDSWLKGIVQQQQNAPTKRNVLIVYAQDVKHQILDLYDPMDLDKLSDGTMWLMRKLLHPATVTLLVASKEARRLQLQHTSLSMSAGQNLHGKKPQFTPETKNRKIQTEITPSQKTTLMNPTRDDKTGDMIFNHTFVQNTTEKNVYGLENNSPTIHAEVKPKEVSDIDSEEETVEGQENTTNRENTSLGCNNTNNFSDGKENGGTQDNTQAVTGEEGAFHFLLVDFLHKLESSFFSQDYKLAAEKELTQQTTAKGGIPV</sequence>
<name>A0A8J5KEQ5_HOMAM</name>